<dbReference type="Proteomes" id="UP000293360">
    <property type="component" value="Unassembled WGS sequence"/>
</dbReference>
<keyword evidence="2" id="KW-1133">Transmembrane helix</keyword>
<sequence>MSVLNLRDVLPFPGGANSSDVLLNGQHLNLTTLEYWNYTLFSNGTLSNNSWCFMTELPFTPGSVLENGTFINATSCYTPMKAIGTRSAIGVGYAVAFGICLVLVLINLARHGKLYLPVEKRFYPIGRRWQWYWGCFVCATAIIGLFFGIDVDRYYIQDIPIVINVFFWFLMQMGTTALVWEAVRHWGSWMERQFIDPNPFVLHDTDRRWMFEFWVPLFFYFWLWMNFFMVIPRNWEPIIRQRSPQQTIEQAEPTATDGRFKAAAFILLICWFTIIVSIWHSIRHYEPRNRGWFNRTIGFLGYMPVRFALEIPLLLALVAYQILCSFRFRLSPLNAEDTNYVAMYLGGYTPSLLILIIQIIDGFVRPNEDRELIHQRRMRGEEINRQLGIAKKPAWWRRVNGQLPPDNMADQVLRNVREVGGGRPTARQVEALAEQRAAQVQEGQTGPGRSGATIEMNELRRANSAASSMRARGAPPPPYTPYTGKSAQRKEERIVQAAAGMLFPNSATPPAGEDRGRSSEGETAETQQRLDASERSRSTGSTVSGLSTTSPPQQVRSMLDI</sequence>
<accession>A0A4Q4TY30</accession>
<evidence type="ECO:0000256" key="1">
    <source>
        <dbReference type="SAM" id="MobiDB-lite"/>
    </source>
</evidence>
<feature type="compositionally biased region" description="Polar residues" evidence="1">
    <location>
        <begin position="551"/>
        <end position="561"/>
    </location>
</feature>
<feature type="region of interest" description="Disordered" evidence="1">
    <location>
        <begin position="436"/>
        <end position="561"/>
    </location>
</feature>
<dbReference type="EMBL" id="QJNU01000017">
    <property type="protein sequence ID" value="RYP10543.1"/>
    <property type="molecule type" value="Genomic_DNA"/>
</dbReference>
<evidence type="ECO:0000256" key="2">
    <source>
        <dbReference type="SAM" id="Phobius"/>
    </source>
</evidence>
<name>A0A4Q4TY30_9PEZI</name>
<keyword evidence="2" id="KW-0472">Membrane</keyword>
<feature type="transmembrane region" description="Helical" evidence="2">
    <location>
        <begin position="343"/>
        <end position="364"/>
    </location>
</feature>
<feature type="transmembrane region" description="Helical" evidence="2">
    <location>
        <begin position="213"/>
        <end position="231"/>
    </location>
</feature>
<comment type="caution">
    <text evidence="3">The sequence shown here is derived from an EMBL/GenBank/DDBJ whole genome shotgun (WGS) entry which is preliminary data.</text>
</comment>
<keyword evidence="4" id="KW-1185">Reference proteome</keyword>
<feature type="transmembrane region" description="Helical" evidence="2">
    <location>
        <begin position="303"/>
        <end position="323"/>
    </location>
</feature>
<dbReference type="STRING" id="155417.A0A4Q4TY30"/>
<protein>
    <submittedName>
        <fullName evidence="3">Uncharacterized protein</fullName>
    </submittedName>
</protein>
<dbReference type="Pfam" id="PF10361">
    <property type="entry name" value="DUF2434"/>
    <property type="match status" value="1"/>
</dbReference>
<feature type="transmembrane region" description="Helical" evidence="2">
    <location>
        <begin position="161"/>
        <end position="183"/>
    </location>
</feature>
<feature type="compositionally biased region" description="Low complexity" evidence="1">
    <location>
        <begin position="462"/>
        <end position="473"/>
    </location>
</feature>
<dbReference type="InterPro" id="IPR018830">
    <property type="entry name" value="DUF2434"/>
</dbReference>
<feature type="transmembrane region" description="Helical" evidence="2">
    <location>
        <begin position="262"/>
        <end position="282"/>
    </location>
</feature>
<feature type="transmembrane region" description="Helical" evidence="2">
    <location>
        <begin position="130"/>
        <end position="149"/>
    </location>
</feature>
<proteinExistence type="predicted"/>
<dbReference type="AlphaFoldDB" id="A0A4Q4TY30"/>
<evidence type="ECO:0000313" key="4">
    <source>
        <dbReference type="Proteomes" id="UP000293360"/>
    </source>
</evidence>
<feature type="transmembrane region" description="Helical" evidence="2">
    <location>
        <begin position="88"/>
        <end position="109"/>
    </location>
</feature>
<keyword evidence="2" id="KW-0812">Transmembrane</keyword>
<gene>
    <name evidence="3" type="ORF">DL764_000596</name>
</gene>
<reference evidence="3 4" key="1">
    <citation type="submission" date="2018-06" db="EMBL/GenBank/DDBJ databases">
        <title>Complete Genomes of Monosporascus.</title>
        <authorList>
            <person name="Robinson A.J."/>
            <person name="Natvig D.O."/>
        </authorList>
    </citation>
    <scope>NUCLEOTIDE SEQUENCE [LARGE SCALE GENOMIC DNA]</scope>
    <source>
        <strain evidence="3 4">CBS 110550</strain>
    </source>
</reference>
<evidence type="ECO:0000313" key="3">
    <source>
        <dbReference type="EMBL" id="RYP10543.1"/>
    </source>
</evidence>
<dbReference type="OrthoDB" id="5308502at2759"/>
<feature type="compositionally biased region" description="Low complexity" evidence="1">
    <location>
        <begin position="538"/>
        <end position="550"/>
    </location>
</feature>
<organism evidence="3 4">
    <name type="scientific">Monosporascus ibericus</name>
    <dbReference type="NCBI Taxonomy" id="155417"/>
    <lineage>
        <taxon>Eukaryota</taxon>
        <taxon>Fungi</taxon>
        <taxon>Dikarya</taxon>
        <taxon>Ascomycota</taxon>
        <taxon>Pezizomycotina</taxon>
        <taxon>Sordariomycetes</taxon>
        <taxon>Xylariomycetidae</taxon>
        <taxon>Xylariales</taxon>
        <taxon>Xylariales incertae sedis</taxon>
        <taxon>Monosporascus</taxon>
    </lineage>
</organism>